<dbReference type="PANTHER" id="PTHR43811">
    <property type="entry name" value="FKBP-TYPE PEPTIDYL-PROLYL CIS-TRANS ISOMERASE FKPA"/>
    <property type="match status" value="1"/>
</dbReference>
<dbReference type="Pfam" id="PF00254">
    <property type="entry name" value="FKBP_C"/>
    <property type="match status" value="1"/>
</dbReference>
<dbReference type="InterPro" id="IPR001179">
    <property type="entry name" value="PPIase_FKBP_dom"/>
</dbReference>
<dbReference type="PANTHER" id="PTHR43811:SF19">
    <property type="entry name" value="39 KDA FK506-BINDING NUCLEAR PROTEIN"/>
    <property type="match status" value="1"/>
</dbReference>
<reference evidence="10" key="1">
    <citation type="submission" date="2016-10" db="EMBL/GenBank/DDBJ databases">
        <title>Comparative genomics uncovers the prolific and rare metabolic potential of the cyanobacterial genus Moorea.</title>
        <authorList>
            <person name="Leao T."/>
            <person name="Castelao G."/>
            <person name="Korobeynikov A."/>
            <person name="Monroe E.A."/>
            <person name="Podell S."/>
            <person name="Glukhov E."/>
            <person name="Allen E."/>
            <person name="Gerwick W.H."/>
            <person name="Gerwick L."/>
        </authorList>
    </citation>
    <scope>NUCLEOTIDE SEQUENCE [LARGE SCALE GENOMIC DNA]</scope>
    <source>
        <strain evidence="10">PAL-8-15-08-1</strain>
    </source>
</reference>
<dbReference type="SUPFAM" id="SSF54534">
    <property type="entry name" value="FKBP-like"/>
    <property type="match status" value="1"/>
</dbReference>
<protein>
    <recommendedName>
        <fullName evidence="6">Peptidyl-prolyl cis-trans isomerase</fullName>
        <ecNumber evidence="6">5.2.1.8</ecNumber>
    </recommendedName>
</protein>
<evidence type="ECO:0000256" key="6">
    <source>
        <dbReference type="RuleBase" id="RU003915"/>
    </source>
</evidence>
<sequence>MKQILISIGVIVAFGLLLVVAQVGMGKKSTTAGEITNTQLEVVTTANSANPDVNDKQDLAMDSSSESGSNLDEAVTTPSGLKYIDLVEGEGATPEKGQTVVVHYTGTLEDGSKFDSSRDRNRPFSFKIGIGQVIKGWDEGVASMKVGGRRQLIIPPDLGYGARGAGGVIPPNATLIFDVELLKIS</sequence>
<evidence type="ECO:0000256" key="3">
    <source>
        <dbReference type="ARBA" id="ARBA00023110"/>
    </source>
</evidence>
<evidence type="ECO:0000313" key="9">
    <source>
        <dbReference type="EMBL" id="AOX01819.1"/>
    </source>
</evidence>
<dbReference type="AlphaFoldDB" id="A0A1D8TVZ5"/>
<evidence type="ECO:0000256" key="2">
    <source>
        <dbReference type="ARBA" id="ARBA00006577"/>
    </source>
</evidence>
<comment type="similarity">
    <text evidence="2 6">Belongs to the FKBP-type PPIase family.</text>
</comment>
<dbReference type="Proteomes" id="UP000177870">
    <property type="component" value="Chromosome"/>
</dbReference>
<feature type="domain" description="PPIase FKBP-type" evidence="8">
    <location>
        <begin position="97"/>
        <end position="185"/>
    </location>
</feature>
<dbReference type="EMBL" id="CP017599">
    <property type="protein sequence ID" value="AOX01819.1"/>
    <property type="molecule type" value="Genomic_DNA"/>
</dbReference>
<comment type="catalytic activity">
    <reaction evidence="1 5 6">
        <text>[protein]-peptidylproline (omega=180) = [protein]-peptidylproline (omega=0)</text>
        <dbReference type="Rhea" id="RHEA:16237"/>
        <dbReference type="Rhea" id="RHEA-COMP:10747"/>
        <dbReference type="Rhea" id="RHEA-COMP:10748"/>
        <dbReference type="ChEBI" id="CHEBI:83833"/>
        <dbReference type="ChEBI" id="CHEBI:83834"/>
        <dbReference type="EC" id="5.2.1.8"/>
    </reaction>
</comment>
<keyword evidence="3 5" id="KW-0697">Rotamase</keyword>
<proteinExistence type="inferred from homology"/>
<gene>
    <name evidence="9" type="ORF">BJP34_22405</name>
</gene>
<dbReference type="OrthoDB" id="280278at2"/>
<evidence type="ECO:0000259" key="8">
    <source>
        <dbReference type="PROSITE" id="PS50059"/>
    </source>
</evidence>
<dbReference type="Gene3D" id="3.10.50.40">
    <property type="match status" value="1"/>
</dbReference>
<feature type="region of interest" description="Disordered" evidence="7">
    <location>
        <begin position="49"/>
        <end position="75"/>
    </location>
</feature>
<evidence type="ECO:0000256" key="4">
    <source>
        <dbReference type="ARBA" id="ARBA00023235"/>
    </source>
</evidence>
<dbReference type="PROSITE" id="PS50059">
    <property type="entry name" value="FKBP_PPIASE"/>
    <property type="match status" value="1"/>
</dbReference>
<keyword evidence="4 5" id="KW-0413">Isomerase</keyword>
<dbReference type="STRING" id="1458985.BJP34_22405"/>
<dbReference type="KEGG" id="mpro:BJP34_22405"/>
<evidence type="ECO:0000256" key="1">
    <source>
        <dbReference type="ARBA" id="ARBA00000971"/>
    </source>
</evidence>
<dbReference type="InterPro" id="IPR046357">
    <property type="entry name" value="PPIase_dom_sf"/>
</dbReference>
<dbReference type="FunFam" id="3.10.50.40:FF:000047">
    <property type="entry name" value="Peptidylprolyl isomerase"/>
    <property type="match status" value="1"/>
</dbReference>
<organism evidence="9 10">
    <name type="scientific">Moorena producens PAL-8-15-08-1</name>
    <dbReference type="NCBI Taxonomy" id="1458985"/>
    <lineage>
        <taxon>Bacteria</taxon>
        <taxon>Bacillati</taxon>
        <taxon>Cyanobacteriota</taxon>
        <taxon>Cyanophyceae</taxon>
        <taxon>Coleofasciculales</taxon>
        <taxon>Coleofasciculaceae</taxon>
        <taxon>Moorena</taxon>
    </lineage>
</organism>
<evidence type="ECO:0000256" key="5">
    <source>
        <dbReference type="PROSITE-ProRule" id="PRU00277"/>
    </source>
</evidence>
<name>A0A1D8TVZ5_9CYAN</name>
<dbReference type="RefSeq" id="WP_070394251.1">
    <property type="nucleotide sequence ID" value="NZ_CP017599.1"/>
</dbReference>
<evidence type="ECO:0000313" key="10">
    <source>
        <dbReference type="Proteomes" id="UP000177870"/>
    </source>
</evidence>
<dbReference type="GO" id="GO:0003755">
    <property type="term" value="F:peptidyl-prolyl cis-trans isomerase activity"/>
    <property type="evidence" value="ECO:0007669"/>
    <property type="project" value="UniProtKB-UniRule"/>
</dbReference>
<evidence type="ECO:0000256" key="7">
    <source>
        <dbReference type="SAM" id="MobiDB-lite"/>
    </source>
</evidence>
<dbReference type="EC" id="5.2.1.8" evidence="6"/>
<accession>A0A1D8TVZ5</accession>